<feature type="region of interest" description="Disordered" evidence="1">
    <location>
        <begin position="145"/>
        <end position="165"/>
    </location>
</feature>
<keyword evidence="3" id="KW-1185">Reference proteome</keyword>
<feature type="region of interest" description="Disordered" evidence="1">
    <location>
        <begin position="187"/>
        <end position="260"/>
    </location>
</feature>
<dbReference type="AlphaFoldDB" id="A0A4Z1KB01"/>
<feature type="region of interest" description="Disordered" evidence="1">
    <location>
        <begin position="281"/>
        <end position="301"/>
    </location>
</feature>
<feature type="region of interest" description="Disordered" evidence="1">
    <location>
        <begin position="388"/>
        <end position="468"/>
    </location>
</feature>
<evidence type="ECO:0000256" key="1">
    <source>
        <dbReference type="SAM" id="MobiDB-lite"/>
    </source>
</evidence>
<evidence type="ECO:0000313" key="2">
    <source>
        <dbReference type="EMBL" id="TGO82546.1"/>
    </source>
</evidence>
<feature type="compositionally biased region" description="Low complexity" evidence="1">
    <location>
        <begin position="79"/>
        <end position="90"/>
    </location>
</feature>
<organism evidence="2 3">
    <name type="scientific">Botrytis porri</name>
    <dbReference type="NCBI Taxonomy" id="87229"/>
    <lineage>
        <taxon>Eukaryota</taxon>
        <taxon>Fungi</taxon>
        <taxon>Dikarya</taxon>
        <taxon>Ascomycota</taxon>
        <taxon>Pezizomycotina</taxon>
        <taxon>Leotiomycetes</taxon>
        <taxon>Helotiales</taxon>
        <taxon>Sclerotiniaceae</taxon>
        <taxon>Botrytis</taxon>
    </lineage>
</organism>
<gene>
    <name evidence="2" type="ORF">BPOR_0808g00020</name>
</gene>
<dbReference type="Proteomes" id="UP000297280">
    <property type="component" value="Unassembled WGS sequence"/>
</dbReference>
<comment type="caution">
    <text evidence="2">The sequence shown here is derived from an EMBL/GenBank/DDBJ whole genome shotgun (WGS) entry which is preliminary data.</text>
</comment>
<evidence type="ECO:0000313" key="3">
    <source>
        <dbReference type="Proteomes" id="UP000297280"/>
    </source>
</evidence>
<protein>
    <submittedName>
        <fullName evidence="2">Uncharacterized protein</fullName>
    </submittedName>
</protein>
<reference evidence="2 3" key="1">
    <citation type="submission" date="2017-12" db="EMBL/GenBank/DDBJ databases">
        <title>Comparative genomics of Botrytis spp.</title>
        <authorList>
            <person name="Valero-Jimenez C.A."/>
            <person name="Tapia P."/>
            <person name="Veloso J."/>
            <person name="Silva-Moreno E."/>
            <person name="Staats M."/>
            <person name="Valdes J.H."/>
            <person name="Van Kan J.A.L."/>
        </authorList>
    </citation>
    <scope>NUCLEOTIDE SEQUENCE [LARGE SCALE GENOMIC DNA]</scope>
    <source>
        <strain evidence="2 3">MUCL3349</strain>
    </source>
</reference>
<sequence>MSRFHSSSSTGSAPGAASSNSTNMSAPRGRGYQVPQTSNSLRPPPIQSLHVPYVCDQPMEPSLDPSNIHPPSNRPGNLSSSTTSASTQAIKTKKKSPLSLCLLSSSSASSSSSYYSDSCGSYESIDWSALEIKLHPMAPKRYKSPTMYSDSTQEEHTSSNFSTGSSDHFPIGSPCINVGPLLDVKAPPPRPYVTDDTSDSLDYPIAKASPRPFLDDPFAPPSGPRISTPPLKKRFIFREATPSPGTTPSSKDSFSAHHTVSTSFGSPSMASVSLAPSNGHSCSSSVFAEDGSNPPSPPPQLPVVHMQPRLFRLARPKTFTQLYLQQPRCFRRAKPKTFTQRWSEMILEEQVLESRAHIITPVRPLSQSPMATSDSGCEIVAQSPLSDPFCLSREPSSSPDPILSTEPIPSPEPVPSPSPQAIPRRNIGRFHDARPFSSSSSSEDESDTTADYPSSLGDDPLDTPEPETIPWTIAPVQSWIFRNASTIKTVIKWTLVAAAIIIPKILWKWNRRKYLENRCAWICGLNIMGSDQRDQVVW</sequence>
<feature type="compositionally biased region" description="Pro residues" evidence="1">
    <location>
        <begin position="408"/>
        <end position="420"/>
    </location>
</feature>
<proteinExistence type="predicted"/>
<feature type="compositionally biased region" description="Polar residues" evidence="1">
    <location>
        <begin position="243"/>
        <end position="260"/>
    </location>
</feature>
<feature type="compositionally biased region" description="Low complexity" evidence="1">
    <location>
        <begin position="1"/>
        <end position="23"/>
    </location>
</feature>
<accession>A0A4Z1KB01</accession>
<dbReference type="EMBL" id="PQXO01000805">
    <property type="protein sequence ID" value="TGO82546.1"/>
    <property type="molecule type" value="Genomic_DNA"/>
</dbReference>
<feature type="region of interest" description="Disordered" evidence="1">
    <location>
        <begin position="1"/>
        <end position="96"/>
    </location>
</feature>
<name>A0A4Z1KB01_9HELO</name>